<comment type="subcellular location">
    <subcellularLocation>
        <location evidence="1">Membrane</location>
        <topology evidence="1">Multi-pass membrane protein</topology>
    </subcellularLocation>
</comment>
<keyword evidence="4 5" id="KW-0472">Membrane</keyword>
<name>A0A6J6FVW5_9ZZZZ</name>
<dbReference type="GO" id="GO:0140359">
    <property type="term" value="F:ABC-type transporter activity"/>
    <property type="evidence" value="ECO:0007669"/>
    <property type="project" value="InterPro"/>
</dbReference>
<dbReference type="InterPro" id="IPR013525">
    <property type="entry name" value="ABC2_TM"/>
</dbReference>
<evidence type="ECO:0000313" key="7">
    <source>
        <dbReference type="EMBL" id="CAB4591045.1"/>
    </source>
</evidence>
<dbReference type="Pfam" id="PF01061">
    <property type="entry name" value="ABC2_membrane"/>
    <property type="match status" value="1"/>
</dbReference>
<keyword evidence="2 5" id="KW-0812">Transmembrane</keyword>
<evidence type="ECO:0000256" key="5">
    <source>
        <dbReference type="SAM" id="Phobius"/>
    </source>
</evidence>
<keyword evidence="3 5" id="KW-1133">Transmembrane helix</keyword>
<feature type="transmembrane region" description="Helical" evidence="5">
    <location>
        <begin position="153"/>
        <end position="176"/>
    </location>
</feature>
<dbReference type="PANTHER" id="PTHR43229">
    <property type="entry name" value="NODULATION PROTEIN J"/>
    <property type="match status" value="1"/>
</dbReference>
<dbReference type="PANTHER" id="PTHR43229:SF2">
    <property type="entry name" value="NODULATION PROTEIN J"/>
    <property type="match status" value="1"/>
</dbReference>
<organism evidence="7">
    <name type="scientific">freshwater metagenome</name>
    <dbReference type="NCBI Taxonomy" id="449393"/>
    <lineage>
        <taxon>unclassified sequences</taxon>
        <taxon>metagenomes</taxon>
        <taxon>ecological metagenomes</taxon>
    </lineage>
</organism>
<evidence type="ECO:0000259" key="6">
    <source>
        <dbReference type="PROSITE" id="PS51012"/>
    </source>
</evidence>
<evidence type="ECO:0000256" key="2">
    <source>
        <dbReference type="ARBA" id="ARBA00022692"/>
    </source>
</evidence>
<feature type="domain" description="ABC transmembrane type-2" evidence="6">
    <location>
        <begin position="37"/>
        <end position="265"/>
    </location>
</feature>
<evidence type="ECO:0000256" key="4">
    <source>
        <dbReference type="ARBA" id="ARBA00023136"/>
    </source>
</evidence>
<dbReference type="EMBL" id="CAEZTS010000179">
    <property type="protein sequence ID" value="CAB4591045.1"/>
    <property type="molecule type" value="Genomic_DNA"/>
</dbReference>
<reference evidence="7" key="1">
    <citation type="submission" date="2020-05" db="EMBL/GenBank/DDBJ databases">
        <authorList>
            <person name="Chiriac C."/>
            <person name="Salcher M."/>
            <person name="Ghai R."/>
            <person name="Kavagutti S V."/>
        </authorList>
    </citation>
    <scope>NUCLEOTIDE SEQUENCE</scope>
</reference>
<accession>A0A6J6FVW5</accession>
<protein>
    <submittedName>
        <fullName evidence="7">Unannotated protein</fullName>
    </submittedName>
</protein>
<dbReference type="AlphaFoldDB" id="A0A6J6FVW5"/>
<feature type="transmembrane region" description="Helical" evidence="5">
    <location>
        <begin position="37"/>
        <end position="57"/>
    </location>
</feature>
<dbReference type="PIRSF" id="PIRSF006648">
    <property type="entry name" value="DrrB"/>
    <property type="match status" value="1"/>
</dbReference>
<dbReference type="PROSITE" id="PS51012">
    <property type="entry name" value="ABC_TM2"/>
    <property type="match status" value="1"/>
</dbReference>
<evidence type="ECO:0000256" key="3">
    <source>
        <dbReference type="ARBA" id="ARBA00022989"/>
    </source>
</evidence>
<dbReference type="InterPro" id="IPR051784">
    <property type="entry name" value="Nod_factor_ABC_transporter"/>
</dbReference>
<sequence length="268" mass="29098">MSRDTLLWRVAPPILRSAHRPQRVIERNATVYRRTPMVLISGFFEPLFYLLSIRIGFGALIGDVDFAGRAVDYAEFVAPALMASSAMNGAVYDSTMNIFFKLRYSKTYDAMLASPLGAADVALGEIGWAMLRGFIYSISFLVCLAALGMAGSWWILAALPACLLIGMAFASVGMALTTYMRSWADFDWVPAITLPMFLFSATFYPLSSYGGLGWVVQLSPLYHGVALVRGASLGVASWGMLVHVAVLVSLTVAGLSVAARRVESLLLK</sequence>
<dbReference type="InterPro" id="IPR000412">
    <property type="entry name" value="ABC_2_transport"/>
</dbReference>
<proteinExistence type="predicted"/>
<feature type="transmembrane region" description="Helical" evidence="5">
    <location>
        <begin position="235"/>
        <end position="259"/>
    </location>
</feature>
<dbReference type="GO" id="GO:0043190">
    <property type="term" value="C:ATP-binding cassette (ABC) transporter complex"/>
    <property type="evidence" value="ECO:0007669"/>
    <property type="project" value="InterPro"/>
</dbReference>
<feature type="transmembrane region" description="Helical" evidence="5">
    <location>
        <begin position="77"/>
        <end position="100"/>
    </location>
</feature>
<evidence type="ECO:0000256" key="1">
    <source>
        <dbReference type="ARBA" id="ARBA00004141"/>
    </source>
</evidence>
<feature type="transmembrane region" description="Helical" evidence="5">
    <location>
        <begin position="121"/>
        <end position="147"/>
    </location>
</feature>
<dbReference type="PRINTS" id="PR00164">
    <property type="entry name" value="ABC2TRNSPORT"/>
</dbReference>
<dbReference type="InterPro" id="IPR047817">
    <property type="entry name" value="ABC2_TM_bact-type"/>
</dbReference>
<gene>
    <name evidence="7" type="ORF">UFOPK1722_01641</name>
</gene>
<feature type="transmembrane region" description="Helical" evidence="5">
    <location>
        <begin position="188"/>
        <end position="215"/>
    </location>
</feature>